<dbReference type="NCBIfam" id="NF008911">
    <property type="entry name" value="PRK12275.1-2"/>
    <property type="match status" value="1"/>
</dbReference>
<accession>A0A6P0B987</accession>
<dbReference type="Proteomes" id="UP000471560">
    <property type="component" value="Unassembled WGS sequence"/>
</dbReference>
<evidence type="ECO:0000313" key="2">
    <source>
        <dbReference type="Proteomes" id="UP000471560"/>
    </source>
</evidence>
<sequence length="127" mass="14230">MTNGKITSYRDLKVWQFAIELSVVCYEVTRTLPREEIYGLTSQIRRSSASVAANIAEGYGRENRGSFAQFLKIAQGSLKELETHLIIAGRIGFLQAAALDELLDRCDEIGKMLGSLIRSVQYRKADE</sequence>
<dbReference type="InterPro" id="IPR036583">
    <property type="entry name" value="23S_rRNA_IVS_sf"/>
</dbReference>
<dbReference type="Gene3D" id="1.20.1440.60">
    <property type="entry name" value="23S rRNA-intervening sequence"/>
    <property type="match status" value="1"/>
</dbReference>
<dbReference type="AlphaFoldDB" id="A0A6P0B987"/>
<dbReference type="SUPFAM" id="SSF158446">
    <property type="entry name" value="IVS-encoded protein-like"/>
    <property type="match status" value="1"/>
</dbReference>
<dbReference type="RefSeq" id="WP_164577715.1">
    <property type="nucleotide sequence ID" value="NZ_JAAXDH010000035.1"/>
</dbReference>
<dbReference type="PANTHER" id="PTHR38471:SF2">
    <property type="entry name" value="FOUR HELIX BUNDLE PROTEIN"/>
    <property type="match status" value="1"/>
</dbReference>
<organism evidence="1 2">
    <name type="scientific">Rhizobium leguminosarum</name>
    <dbReference type="NCBI Taxonomy" id="384"/>
    <lineage>
        <taxon>Bacteria</taxon>
        <taxon>Pseudomonadati</taxon>
        <taxon>Pseudomonadota</taxon>
        <taxon>Alphaproteobacteria</taxon>
        <taxon>Hyphomicrobiales</taxon>
        <taxon>Rhizobiaceae</taxon>
        <taxon>Rhizobium/Agrobacterium group</taxon>
        <taxon>Rhizobium</taxon>
    </lineage>
</organism>
<dbReference type="PANTHER" id="PTHR38471">
    <property type="entry name" value="FOUR HELIX BUNDLE PROTEIN"/>
    <property type="match status" value="1"/>
</dbReference>
<gene>
    <name evidence="1" type="ORF">GR204_20985</name>
</gene>
<protein>
    <submittedName>
        <fullName evidence="1">Four helix bundle protein</fullName>
    </submittedName>
</protein>
<dbReference type="InterPro" id="IPR012657">
    <property type="entry name" value="23S_rRNA-intervening_sequence"/>
</dbReference>
<name>A0A6P0B987_RHILE</name>
<dbReference type="Pfam" id="PF05635">
    <property type="entry name" value="23S_rRNA_IVP"/>
    <property type="match status" value="1"/>
</dbReference>
<proteinExistence type="predicted"/>
<reference evidence="1 2" key="1">
    <citation type="submission" date="2019-12" db="EMBL/GenBank/DDBJ databases">
        <title>Rhizobium genotypes associated with high levels of biological nitrogen fixation by grain legumes in a temperate-maritime cropping system.</title>
        <authorList>
            <person name="Maluk M."/>
            <person name="Francesc Ferrando Molina F."/>
            <person name="Lopez Del Egido L."/>
            <person name="Lafos M."/>
            <person name="Langarica-Fuentes A."/>
            <person name="Gebre Yohannes G."/>
            <person name="Young M.W."/>
            <person name="Martin P."/>
            <person name="Gantlett R."/>
            <person name="Kenicer G."/>
            <person name="Hawes C."/>
            <person name="Begg G.S."/>
            <person name="Quilliam R.S."/>
            <person name="Squire G.R."/>
            <person name="Poole P.S."/>
            <person name="Young P.W."/>
            <person name="Iannetta P.M."/>
            <person name="James E.K."/>
        </authorList>
    </citation>
    <scope>NUCLEOTIDE SEQUENCE [LARGE SCALE GENOMIC DNA]</scope>
    <source>
        <strain evidence="1 2">JHI1096</strain>
    </source>
</reference>
<dbReference type="NCBIfam" id="TIGR02436">
    <property type="entry name" value="four helix bundle protein"/>
    <property type="match status" value="1"/>
</dbReference>
<dbReference type="CDD" id="cd16377">
    <property type="entry name" value="23S_rRNA_IVP_like"/>
    <property type="match status" value="1"/>
</dbReference>
<dbReference type="EMBL" id="WUEZ01000024">
    <property type="protein sequence ID" value="NEI36429.1"/>
    <property type="molecule type" value="Genomic_DNA"/>
</dbReference>
<comment type="caution">
    <text evidence="1">The sequence shown here is derived from an EMBL/GenBank/DDBJ whole genome shotgun (WGS) entry which is preliminary data.</text>
</comment>
<evidence type="ECO:0000313" key="1">
    <source>
        <dbReference type="EMBL" id="NEI36429.1"/>
    </source>
</evidence>